<reference evidence="1" key="1">
    <citation type="submission" date="2020-10" db="EMBL/GenBank/DDBJ databases">
        <authorList>
            <person name="Gilroy R."/>
        </authorList>
    </citation>
    <scope>NUCLEOTIDE SEQUENCE</scope>
    <source>
        <strain evidence="1">CHK193-30670</strain>
    </source>
</reference>
<dbReference type="Pfam" id="PF18907">
    <property type="entry name" value="DUF5662"/>
    <property type="match status" value="1"/>
</dbReference>
<comment type="caution">
    <text evidence="1">The sequence shown here is derived from an EMBL/GenBank/DDBJ whole genome shotgun (WGS) entry which is preliminary data.</text>
</comment>
<evidence type="ECO:0000313" key="2">
    <source>
        <dbReference type="Proteomes" id="UP000824074"/>
    </source>
</evidence>
<name>A0A9D1LJE0_9FIRM</name>
<dbReference type="AlphaFoldDB" id="A0A9D1LJE0"/>
<dbReference type="Proteomes" id="UP000824074">
    <property type="component" value="Unassembled WGS sequence"/>
</dbReference>
<accession>A0A9D1LJE0</accession>
<sequence>MKLRNFFGHLNTVNKHRFKVLKLSIKAGIPLRGLLHDLSKYSPQEFFEGVKYFDGKVSPIKICKKENGYSKAWLHHKGRNKHHFEYWYDFNTPDKTPVIPYKYTVELICDNIAASLTYKGKDWNPASQLDYFKNRKDLDYINNKIKNLLIAVYKKICKEGINKVIKKKVLKEMYNKYVNN</sequence>
<proteinExistence type="predicted"/>
<protein>
    <submittedName>
        <fullName evidence="1">Catalase</fullName>
    </submittedName>
</protein>
<reference evidence="1" key="2">
    <citation type="journal article" date="2021" name="PeerJ">
        <title>Extensive microbial diversity within the chicken gut microbiome revealed by metagenomics and culture.</title>
        <authorList>
            <person name="Gilroy R."/>
            <person name="Ravi A."/>
            <person name="Getino M."/>
            <person name="Pursley I."/>
            <person name="Horton D.L."/>
            <person name="Alikhan N.F."/>
            <person name="Baker D."/>
            <person name="Gharbi K."/>
            <person name="Hall N."/>
            <person name="Watson M."/>
            <person name="Adriaenssens E.M."/>
            <person name="Foster-Nyarko E."/>
            <person name="Jarju S."/>
            <person name="Secka A."/>
            <person name="Antonio M."/>
            <person name="Oren A."/>
            <person name="Chaudhuri R.R."/>
            <person name="La Ragione R."/>
            <person name="Hildebrand F."/>
            <person name="Pallen M.J."/>
        </authorList>
    </citation>
    <scope>NUCLEOTIDE SEQUENCE</scope>
    <source>
        <strain evidence="1">CHK193-30670</strain>
    </source>
</reference>
<evidence type="ECO:0000313" key="1">
    <source>
        <dbReference type="EMBL" id="HIU40901.1"/>
    </source>
</evidence>
<gene>
    <name evidence="1" type="ORF">IAB68_06370</name>
</gene>
<dbReference type="EMBL" id="DVMT01000064">
    <property type="protein sequence ID" value="HIU40901.1"/>
    <property type="molecule type" value="Genomic_DNA"/>
</dbReference>
<dbReference type="InterPro" id="IPR043721">
    <property type="entry name" value="DUF5662"/>
</dbReference>
<organism evidence="1 2">
    <name type="scientific">Candidatus Aphodocola excrementigallinarum</name>
    <dbReference type="NCBI Taxonomy" id="2840670"/>
    <lineage>
        <taxon>Bacteria</taxon>
        <taxon>Bacillati</taxon>
        <taxon>Bacillota</taxon>
        <taxon>Bacilli</taxon>
        <taxon>Candidatus Aphodocola</taxon>
    </lineage>
</organism>